<dbReference type="PROSITE" id="PS00523">
    <property type="entry name" value="SULFATASE_1"/>
    <property type="match status" value="1"/>
</dbReference>
<evidence type="ECO:0000256" key="3">
    <source>
        <dbReference type="ARBA" id="ARBA00022801"/>
    </source>
</evidence>
<evidence type="ECO:0000256" key="4">
    <source>
        <dbReference type="ARBA" id="ARBA00022837"/>
    </source>
</evidence>
<gene>
    <name evidence="8" type="ORF">CTEN210_12964</name>
</gene>
<dbReference type="Gene3D" id="3.40.720.10">
    <property type="entry name" value="Alkaline Phosphatase, subunit A"/>
    <property type="match status" value="1"/>
</dbReference>
<comment type="caution">
    <text evidence="8">The sequence shown here is derived from an EMBL/GenBank/DDBJ whole genome shotgun (WGS) entry which is preliminary data.</text>
</comment>
<feature type="compositionally biased region" description="Low complexity" evidence="5">
    <location>
        <begin position="152"/>
        <end position="223"/>
    </location>
</feature>
<feature type="chain" id="PRO_5042244115" description="Sulfatase N-terminal domain-containing protein" evidence="6">
    <location>
        <begin position="24"/>
        <end position="905"/>
    </location>
</feature>
<evidence type="ECO:0000313" key="8">
    <source>
        <dbReference type="EMBL" id="GFH56488.1"/>
    </source>
</evidence>
<feature type="compositionally biased region" description="Low complexity" evidence="5">
    <location>
        <begin position="298"/>
        <end position="313"/>
    </location>
</feature>
<keyword evidence="6" id="KW-0732">Signal</keyword>
<sequence>MITRSRALTALLAFTSYSQLARAQTKEAHVECTNNSEFIIPGTELTCEDIRWYEQSRVEYCGLVDVHLNCRLSCGVCCSDDENFTFQTWDGDGISKTCDWLDEDFKKEEWCRGISADGKIIRNGCKKSCNMCRPYINLAPSATPSVTASELPSSKPSSSPTTVPTKSAHPSSLPSSKPSGSPTSEPSLKPSSSPTSLPSSSPSARPTSTPSNSPTLRPTSSPSDAPSMVPSDIPSDSPSMVPSGEPSMLPTISQEPSSLPTFSPSKSPTSKPSPSPSNSPSLKPSPSPSVKPSPSPSRIPTATPTASPSHSPSDFPTPNLVVIMTDEHNMRTISAYRYYLLRKYKWDRSIVDVWGDDVFLSTRNLDRIAYGGAICENFYTVAPLCTPSRASFMTGMYPQFTGADLNHSPMYTSLKTFSQILQEQKGYKTAYLGKWHLDGDDKPGWNAPTGKDFGWDFNKYRFNRGHWKYFSEWNSNFRVREYVSKEEWMRNEPNPNKNDKEDFATDFLSDRAINFIRNKVENDQHFAVFLSISDPHDPNENRSYFDKLFQDQYFKVPETANANMKRDPAPPAWMTTFDVEEFDLDNVDQAVLEYEQGDQWQNFLQQYFGMVKCIDKNVGKILDTLEELGIDDDTYVVFTSDHGDLLGEHGRRNKGQPYEMSAGIPFMIKGPKIPGYNVVNTAMASVDFAPTILSLMNVFNTEGATFHGQDMSERLISETPTADEENRIIFSMDTGNSPTWAMAMHTKGYKLVVGKHSIPYLFDLNKDFNELNNYIDSPEHQEIKVELQKALGEALVKYNIPMLTRVSDIFLEKSLCTDNENVLEVNGDKLLCKNLFATALCIYNQDVANHCKETCSTKVNSCPCEDSPGLIFVDGIVGTCEEVSDKCSSSAKVRKFCRKSCNQCL</sequence>
<dbReference type="PANTHER" id="PTHR42693">
    <property type="entry name" value="ARYLSULFATASE FAMILY MEMBER"/>
    <property type="match status" value="1"/>
</dbReference>
<evidence type="ECO:0000313" key="9">
    <source>
        <dbReference type="Proteomes" id="UP001054902"/>
    </source>
</evidence>
<dbReference type="GO" id="GO:0004065">
    <property type="term" value="F:arylsulfatase activity"/>
    <property type="evidence" value="ECO:0007669"/>
    <property type="project" value="TreeGrafter"/>
</dbReference>
<feature type="domain" description="Sulfatase N-terminal" evidence="7">
    <location>
        <begin position="318"/>
        <end position="698"/>
    </location>
</feature>
<feature type="region of interest" description="Disordered" evidence="5">
    <location>
        <begin position="143"/>
        <end position="315"/>
    </location>
</feature>
<dbReference type="PANTHER" id="PTHR42693:SF53">
    <property type="entry name" value="ENDO-4-O-SULFATASE"/>
    <property type="match status" value="1"/>
</dbReference>
<feature type="compositionally biased region" description="Low complexity" evidence="5">
    <location>
        <begin position="256"/>
        <end position="270"/>
    </location>
</feature>
<dbReference type="AlphaFoldDB" id="A0AAD3D2J2"/>
<dbReference type="Proteomes" id="UP001054902">
    <property type="component" value="Unassembled WGS sequence"/>
</dbReference>
<dbReference type="InterPro" id="IPR017850">
    <property type="entry name" value="Alkaline_phosphatase_core_sf"/>
</dbReference>
<dbReference type="EMBL" id="BLLK01000052">
    <property type="protein sequence ID" value="GFH56488.1"/>
    <property type="molecule type" value="Genomic_DNA"/>
</dbReference>
<keyword evidence="3" id="KW-0378">Hydrolase</keyword>
<protein>
    <recommendedName>
        <fullName evidence="7">Sulfatase N-terminal domain-containing protein</fullName>
    </recommendedName>
</protein>
<dbReference type="InterPro" id="IPR050738">
    <property type="entry name" value="Sulfatase"/>
</dbReference>
<evidence type="ECO:0000256" key="1">
    <source>
        <dbReference type="ARBA" id="ARBA00008779"/>
    </source>
</evidence>
<dbReference type="GO" id="GO:0046872">
    <property type="term" value="F:metal ion binding"/>
    <property type="evidence" value="ECO:0007669"/>
    <property type="project" value="UniProtKB-KW"/>
</dbReference>
<evidence type="ECO:0000256" key="2">
    <source>
        <dbReference type="ARBA" id="ARBA00022723"/>
    </source>
</evidence>
<feature type="signal peptide" evidence="6">
    <location>
        <begin position="1"/>
        <end position="23"/>
    </location>
</feature>
<name>A0AAD3D2J2_9STRA</name>
<dbReference type="Pfam" id="PF00884">
    <property type="entry name" value="Sulfatase"/>
    <property type="match status" value="1"/>
</dbReference>
<evidence type="ECO:0000256" key="6">
    <source>
        <dbReference type="SAM" id="SignalP"/>
    </source>
</evidence>
<accession>A0AAD3D2J2</accession>
<feature type="compositionally biased region" description="Pro residues" evidence="5">
    <location>
        <begin position="271"/>
        <end position="297"/>
    </location>
</feature>
<organism evidence="8 9">
    <name type="scientific">Chaetoceros tenuissimus</name>
    <dbReference type="NCBI Taxonomy" id="426638"/>
    <lineage>
        <taxon>Eukaryota</taxon>
        <taxon>Sar</taxon>
        <taxon>Stramenopiles</taxon>
        <taxon>Ochrophyta</taxon>
        <taxon>Bacillariophyta</taxon>
        <taxon>Coscinodiscophyceae</taxon>
        <taxon>Chaetocerotophycidae</taxon>
        <taxon>Chaetocerotales</taxon>
        <taxon>Chaetocerotaceae</taxon>
        <taxon>Chaetoceros</taxon>
    </lineage>
</organism>
<evidence type="ECO:0000259" key="7">
    <source>
        <dbReference type="Pfam" id="PF00884"/>
    </source>
</evidence>
<dbReference type="SUPFAM" id="SSF53649">
    <property type="entry name" value="Alkaline phosphatase-like"/>
    <property type="match status" value="1"/>
</dbReference>
<dbReference type="InterPro" id="IPR000917">
    <property type="entry name" value="Sulfatase_N"/>
</dbReference>
<comment type="similarity">
    <text evidence="1">Belongs to the sulfatase family.</text>
</comment>
<evidence type="ECO:0000256" key="5">
    <source>
        <dbReference type="SAM" id="MobiDB-lite"/>
    </source>
</evidence>
<keyword evidence="4" id="KW-0106">Calcium</keyword>
<keyword evidence="2" id="KW-0479">Metal-binding</keyword>
<dbReference type="InterPro" id="IPR024607">
    <property type="entry name" value="Sulfatase_CS"/>
</dbReference>
<keyword evidence="9" id="KW-1185">Reference proteome</keyword>
<proteinExistence type="inferred from homology"/>
<reference evidence="8 9" key="1">
    <citation type="journal article" date="2021" name="Sci. Rep.">
        <title>The genome of the diatom Chaetoceros tenuissimus carries an ancient integrated fragment of an extant virus.</title>
        <authorList>
            <person name="Hongo Y."/>
            <person name="Kimura K."/>
            <person name="Takaki Y."/>
            <person name="Yoshida Y."/>
            <person name="Baba S."/>
            <person name="Kobayashi G."/>
            <person name="Nagasaki K."/>
            <person name="Hano T."/>
            <person name="Tomaru Y."/>
        </authorList>
    </citation>
    <scope>NUCLEOTIDE SEQUENCE [LARGE SCALE GENOMIC DNA]</scope>
    <source>
        <strain evidence="8 9">NIES-3715</strain>
    </source>
</reference>